<keyword evidence="2" id="KW-1185">Reference proteome</keyword>
<dbReference type="Proteomes" id="UP001501169">
    <property type="component" value="Unassembled WGS sequence"/>
</dbReference>
<reference evidence="2" key="1">
    <citation type="journal article" date="2019" name="Int. J. Syst. Evol. Microbiol.">
        <title>The Global Catalogue of Microorganisms (GCM) 10K type strain sequencing project: providing services to taxonomists for standard genome sequencing and annotation.</title>
        <authorList>
            <consortium name="The Broad Institute Genomics Platform"/>
            <consortium name="The Broad Institute Genome Sequencing Center for Infectious Disease"/>
            <person name="Wu L."/>
            <person name="Ma J."/>
        </authorList>
    </citation>
    <scope>NUCLEOTIDE SEQUENCE [LARGE SCALE GENOMIC DNA]</scope>
    <source>
        <strain evidence="2">JCM 14331</strain>
    </source>
</reference>
<evidence type="ECO:0000313" key="1">
    <source>
        <dbReference type="EMBL" id="GAA0544802.1"/>
    </source>
</evidence>
<protein>
    <submittedName>
        <fullName evidence="1">Uncharacterized protein</fullName>
    </submittedName>
</protein>
<sequence length="78" mass="8261">MLAVIFNDLYCSVFSDSSSESVSEIPDNFSGVMNKGVMYMKEIKLIRFEAVSGGTGVSSIIGDDSGRGCTEIGMGIPL</sequence>
<name>A0ABP3NHJ9_9GAMM</name>
<dbReference type="EMBL" id="BAAAEO010000002">
    <property type="protein sequence ID" value="GAA0544802.1"/>
    <property type="molecule type" value="Genomic_DNA"/>
</dbReference>
<gene>
    <name evidence="1" type="ORF">GCM10009098_10420</name>
</gene>
<organism evidence="1 2">
    <name type="scientific">Rheinheimera aquimaris</name>
    <dbReference type="NCBI Taxonomy" id="412437"/>
    <lineage>
        <taxon>Bacteria</taxon>
        <taxon>Pseudomonadati</taxon>
        <taxon>Pseudomonadota</taxon>
        <taxon>Gammaproteobacteria</taxon>
        <taxon>Chromatiales</taxon>
        <taxon>Chromatiaceae</taxon>
        <taxon>Rheinheimera</taxon>
    </lineage>
</organism>
<comment type="caution">
    <text evidence="1">The sequence shown here is derived from an EMBL/GenBank/DDBJ whole genome shotgun (WGS) entry which is preliminary data.</text>
</comment>
<proteinExistence type="predicted"/>
<dbReference type="RefSeq" id="WP_226766064.1">
    <property type="nucleotide sequence ID" value="NZ_BAAAEO010000002.1"/>
</dbReference>
<accession>A0ABP3NHJ9</accession>
<evidence type="ECO:0000313" key="2">
    <source>
        <dbReference type="Proteomes" id="UP001501169"/>
    </source>
</evidence>